<dbReference type="PROSITE" id="PS50822">
    <property type="entry name" value="PIWI"/>
    <property type="match status" value="1"/>
</dbReference>
<dbReference type="PANTHER" id="PTHR22891">
    <property type="entry name" value="EUKARYOTIC TRANSLATION INITIATION FACTOR 2C"/>
    <property type="match status" value="1"/>
</dbReference>
<keyword evidence="4" id="KW-1185">Reference proteome</keyword>
<dbReference type="InterPro" id="IPR012337">
    <property type="entry name" value="RNaseH-like_sf"/>
</dbReference>
<dbReference type="Gene3D" id="3.40.50.2300">
    <property type="match status" value="1"/>
</dbReference>
<dbReference type="EMBL" id="SOZI01000018">
    <property type="protein sequence ID" value="TNY22949.1"/>
    <property type="molecule type" value="Genomic_DNA"/>
</dbReference>
<dbReference type="Gene3D" id="2.170.260.10">
    <property type="entry name" value="paz domain"/>
    <property type="match status" value="1"/>
</dbReference>
<dbReference type="InterPro" id="IPR036085">
    <property type="entry name" value="PAZ_dom_sf"/>
</dbReference>
<dbReference type="Proteomes" id="UP000311382">
    <property type="component" value="Unassembled WGS sequence"/>
</dbReference>
<dbReference type="SMART" id="SM00950">
    <property type="entry name" value="Piwi"/>
    <property type="match status" value="1"/>
</dbReference>
<dbReference type="Pfam" id="PF08699">
    <property type="entry name" value="ArgoL1"/>
    <property type="match status" value="1"/>
</dbReference>
<evidence type="ECO:0000313" key="4">
    <source>
        <dbReference type="Proteomes" id="UP000311382"/>
    </source>
</evidence>
<dbReference type="InterPro" id="IPR032473">
    <property type="entry name" value="Argonaute_Mid_dom"/>
</dbReference>
<feature type="region of interest" description="Disordered" evidence="1">
    <location>
        <begin position="348"/>
        <end position="382"/>
    </location>
</feature>
<dbReference type="CDD" id="cd04657">
    <property type="entry name" value="Piwi_ago-like"/>
    <property type="match status" value="1"/>
</dbReference>
<comment type="caution">
    <text evidence="3">The sequence shown here is derived from an EMBL/GenBank/DDBJ whole genome shotgun (WGS) entry which is preliminary data.</text>
</comment>
<name>A0A5C5G3D5_9BASI</name>
<dbReference type="InterPro" id="IPR003165">
    <property type="entry name" value="Piwi"/>
</dbReference>
<dbReference type="GO" id="GO:0003676">
    <property type="term" value="F:nucleic acid binding"/>
    <property type="evidence" value="ECO:0007669"/>
    <property type="project" value="InterPro"/>
</dbReference>
<dbReference type="InterPro" id="IPR036397">
    <property type="entry name" value="RNaseH_sf"/>
</dbReference>
<dbReference type="Pfam" id="PF16487">
    <property type="entry name" value="ArgoMid"/>
    <property type="match status" value="1"/>
</dbReference>
<dbReference type="Pfam" id="PF16486">
    <property type="entry name" value="ArgoN"/>
    <property type="match status" value="1"/>
</dbReference>
<dbReference type="STRING" id="5288.A0A5C5G3D5"/>
<dbReference type="InterPro" id="IPR014811">
    <property type="entry name" value="ArgoL1"/>
</dbReference>
<organism evidence="3 4">
    <name type="scientific">Rhodotorula diobovata</name>
    <dbReference type="NCBI Taxonomy" id="5288"/>
    <lineage>
        <taxon>Eukaryota</taxon>
        <taxon>Fungi</taxon>
        <taxon>Dikarya</taxon>
        <taxon>Basidiomycota</taxon>
        <taxon>Pucciniomycotina</taxon>
        <taxon>Microbotryomycetes</taxon>
        <taxon>Sporidiobolales</taxon>
        <taxon>Sporidiobolaceae</taxon>
        <taxon>Rhodotorula</taxon>
    </lineage>
</organism>
<dbReference type="CDD" id="cd02846">
    <property type="entry name" value="PAZ_argonaute_like"/>
    <property type="match status" value="1"/>
</dbReference>
<feature type="domain" description="Piwi" evidence="2">
    <location>
        <begin position="603"/>
        <end position="929"/>
    </location>
</feature>
<reference evidence="3 4" key="1">
    <citation type="submission" date="2019-03" db="EMBL/GenBank/DDBJ databases">
        <title>Rhodosporidium diobovatum UCD-FST 08-225 genome sequencing, assembly, and annotation.</title>
        <authorList>
            <person name="Fakankun I.U."/>
            <person name="Fristensky B."/>
            <person name="Levin D.B."/>
        </authorList>
    </citation>
    <scope>NUCLEOTIDE SEQUENCE [LARGE SCALE GENOMIC DNA]</scope>
    <source>
        <strain evidence="3 4">UCD-FST 08-225</strain>
    </source>
</reference>
<feature type="compositionally biased region" description="Gly residues" evidence="1">
    <location>
        <begin position="272"/>
        <end position="294"/>
    </location>
</feature>
<evidence type="ECO:0000256" key="1">
    <source>
        <dbReference type="SAM" id="MobiDB-lite"/>
    </source>
</evidence>
<dbReference type="SUPFAM" id="SSF53098">
    <property type="entry name" value="Ribonuclease H-like"/>
    <property type="match status" value="1"/>
</dbReference>
<feature type="region of interest" description="Disordered" evidence="1">
    <location>
        <begin position="268"/>
        <end position="303"/>
    </location>
</feature>
<sequence>MSSMEEEFKAMTLGSSLGTAGESGVVLAKRPDKGGTLGRRIELCANLYRIKFRQSASIAHCDVNMVVVRDQPAKPGGGAINRETSIAVWDALVASNPDGLRKQLQSAAFDNRKNAFCLGRLDLPNGVKVFRVSLKPETPDRPPRLFDVKLQIAQVIDLGILDKFCSHQKAANMSDLAATAIMALDVLLRHGMFRRDELVPAAGGRKFLNKLQATPLGEGGQLLAGLFQSIRPTAVGMVLNADTAFSPFLVTGKLLDVANAIVGRMQSSASAGRGGRGGGRGGRGGARGGFGGSGAPSSTAPFNDSELHQLKRKLKGAKVRVTHRVDNRVFMIRGFGQPAGMQVVSIADRSGKKAGKRPSKPTAKEAAELAAKGKALPEREKAPTQTMSVADYFFKTYKRQVDPKLQCVELRGGHFVPIECLELVLGTVIPPTKLTANQAANMINVAAKPPAERRAAINAVRADTDVGPGSAAAAWGLEVDANMMKLVGRVLSPPQAVYSAACAKPRPSVANGPKFLQPGTALQHWAVVVFAPPHQAPPEPRVRDFFRTLTTVAKGKGMRIADDQPKSVVFWDGREDLGSPFKRACNSIIIGNTKNPKGVPPQMIFCLLNDVKQYDEVKRKAAFDLPVAVPTQALMIKKAFKFEGGSLDQYCANVCLKLNAKLGGVNSTIAPADLPGFVSGKTLILGADVTHPTGLGTPAAGSEGQVPPSIAAVVGQVDGAGMQYAAQVREQMGRKEFITDLEDMAVKLIKKYLVGSKGVKPTKVIMFRDGVSEGQFVGVVWEETTALKRAFRAIDPKWSPALTFIVCQKRHHVRFFAANPANKADVDRTGNLPPGLVVDTSVTHPYAFDFYSQAHAGLKGESLPVLRPCTAKPVRYTPLLDEGKHTSDQLQKLVNSLCFSFARATRSVSLVPVAYYADIVAAKARSFVTDDASTTASGATRARARDPRHIQEKLDRVFKGEVALGQTMWFI</sequence>
<dbReference type="InterPro" id="IPR032474">
    <property type="entry name" value="Argonaute_N"/>
</dbReference>
<evidence type="ECO:0000259" key="2">
    <source>
        <dbReference type="PROSITE" id="PS50822"/>
    </source>
</evidence>
<proteinExistence type="predicted"/>
<dbReference type="SUPFAM" id="SSF101690">
    <property type="entry name" value="PAZ domain"/>
    <property type="match status" value="1"/>
</dbReference>
<dbReference type="InterPro" id="IPR045246">
    <property type="entry name" value="Piwi_ago-like"/>
</dbReference>
<gene>
    <name evidence="3" type="ORF">DMC30DRAFT_444869</name>
</gene>
<dbReference type="AlphaFoldDB" id="A0A5C5G3D5"/>
<accession>A0A5C5G3D5</accession>
<dbReference type="Pfam" id="PF02171">
    <property type="entry name" value="Piwi"/>
    <property type="match status" value="1"/>
</dbReference>
<dbReference type="SMART" id="SM01163">
    <property type="entry name" value="DUF1785"/>
    <property type="match status" value="1"/>
</dbReference>
<dbReference type="OrthoDB" id="10252740at2759"/>
<evidence type="ECO:0000313" key="3">
    <source>
        <dbReference type="EMBL" id="TNY22949.1"/>
    </source>
</evidence>
<dbReference type="SMR" id="A0A5C5G3D5"/>
<protein>
    <submittedName>
        <fullName evidence="3">Argonaute2 AGO2</fullName>
    </submittedName>
</protein>
<dbReference type="Gene3D" id="3.30.420.10">
    <property type="entry name" value="Ribonuclease H-like superfamily/Ribonuclease H"/>
    <property type="match status" value="1"/>
</dbReference>